<feature type="compositionally biased region" description="Low complexity" evidence="10">
    <location>
        <begin position="801"/>
        <end position="820"/>
    </location>
</feature>
<dbReference type="Proteomes" id="UP000694865">
    <property type="component" value="Unplaced"/>
</dbReference>
<dbReference type="InterPro" id="IPR027640">
    <property type="entry name" value="Kinesin-like_fam"/>
</dbReference>
<feature type="transmembrane region" description="Helical" evidence="11">
    <location>
        <begin position="38"/>
        <end position="64"/>
    </location>
</feature>
<evidence type="ECO:0000256" key="10">
    <source>
        <dbReference type="SAM" id="MobiDB-lite"/>
    </source>
</evidence>
<protein>
    <submittedName>
        <fullName evidence="15">Uncharacterized protein LOC100378155</fullName>
    </submittedName>
</protein>
<evidence type="ECO:0000256" key="8">
    <source>
        <dbReference type="ARBA" id="ARBA00023212"/>
    </source>
</evidence>
<feature type="compositionally biased region" description="Polar residues" evidence="10">
    <location>
        <begin position="891"/>
        <end position="918"/>
    </location>
</feature>
<name>A0ABM0LZW5_SACKO</name>
<evidence type="ECO:0000256" key="3">
    <source>
        <dbReference type="ARBA" id="ARBA00022692"/>
    </source>
</evidence>
<accession>A0ABM0LZW5</accession>
<comment type="subcellular location">
    <subcellularLocation>
        <location evidence="1">Cytoplasm</location>
        <location evidence="1">Cytoskeleton</location>
    </subcellularLocation>
    <subcellularLocation>
        <location evidence="2">Membrane</location>
    </subcellularLocation>
</comment>
<evidence type="ECO:0000256" key="2">
    <source>
        <dbReference type="ARBA" id="ARBA00004370"/>
    </source>
</evidence>
<evidence type="ECO:0000313" key="14">
    <source>
        <dbReference type="Proteomes" id="UP000694865"/>
    </source>
</evidence>
<gene>
    <name evidence="15" type="primary">LOC100378155</name>
</gene>
<feature type="transmembrane region" description="Helical" evidence="11">
    <location>
        <begin position="156"/>
        <end position="180"/>
    </location>
</feature>
<feature type="compositionally biased region" description="Low complexity" evidence="10">
    <location>
        <begin position="866"/>
        <end position="881"/>
    </location>
</feature>
<keyword evidence="4 9" id="KW-0547">Nucleotide-binding</keyword>
<feature type="domain" description="Kinesin motor" evidence="12">
    <location>
        <begin position="438"/>
        <end position="761"/>
    </location>
</feature>
<keyword evidence="14" id="KW-1185">Reference proteome</keyword>
<dbReference type="GeneID" id="100378155"/>
<comment type="similarity">
    <text evidence="9">Belongs to the TRAFAC class myosin-kinesin ATPase superfamily. Kinesin family.</text>
</comment>
<dbReference type="InterPro" id="IPR027417">
    <property type="entry name" value="P-loop_NTPase"/>
</dbReference>
<dbReference type="InterPro" id="IPR000276">
    <property type="entry name" value="GPCR_Rhodpsn"/>
</dbReference>
<evidence type="ECO:0000259" key="13">
    <source>
        <dbReference type="PROSITE" id="PS50262"/>
    </source>
</evidence>
<organism evidence="14 15">
    <name type="scientific">Saccoglossus kowalevskii</name>
    <name type="common">Acorn worm</name>
    <dbReference type="NCBI Taxonomy" id="10224"/>
    <lineage>
        <taxon>Eukaryota</taxon>
        <taxon>Metazoa</taxon>
        <taxon>Hemichordata</taxon>
        <taxon>Enteropneusta</taxon>
        <taxon>Harrimaniidae</taxon>
        <taxon>Saccoglossus</taxon>
    </lineage>
</organism>
<dbReference type="PROSITE" id="PS50262">
    <property type="entry name" value="G_PROTEIN_RECEP_F1_2"/>
    <property type="match status" value="1"/>
</dbReference>
<evidence type="ECO:0000259" key="12">
    <source>
        <dbReference type="PROSITE" id="PS50067"/>
    </source>
</evidence>
<dbReference type="SUPFAM" id="SSF81321">
    <property type="entry name" value="Family A G protein-coupled receptor-like"/>
    <property type="match status" value="1"/>
</dbReference>
<dbReference type="InterPro" id="IPR036961">
    <property type="entry name" value="Kinesin_motor_dom_sf"/>
</dbReference>
<reference evidence="15" key="1">
    <citation type="submission" date="2025-08" db="UniProtKB">
        <authorList>
            <consortium name="RefSeq"/>
        </authorList>
    </citation>
    <scope>IDENTIFICATION</scope>
    <source>
        <tissue evidence="15">Testes</tissue>
    </source>
</reference>
<dbReference type="PANTHER" id="PTHR47972">
    <property type="entry name" value="KINESIN-LIKE PROTEIN KLP-3"/>
    <property type="match status" value="1"/>
</dbReference>
<evidence type="ECO:0000256" key="5">
    <source>
        <dbReference type="ARBA" id="ARBA00022840"/>
    </source>
</evidence>
<evidence type="ECO:0000256" key="4">
    <source>
        <dbReference type="ARBA" id="ARBA00022741"/>
    </source>
</evidence>
<feature type="domain" description="G-protein coupled receptors family 1 profile" evidence="13">
    <location>
        <begin position="55"/>
        <end position="228"/>
    </location>
</feature>
<dbReference type="SUPFAM" id="SSF52540">
    <property type="entry name" value="P-loop containing nucleoside triphosphate hydrolases"/>
    <property type="match status" value="1"/>
</dbReference>
<dbReference type="PRINTS" id="PR00380">
    <property type="entry name" value="KINESINHEAVY"/>
</dbReference>
<feature type="region of interest" description="Disordered" evidence="10">
    <location>
        <begin position="610"/>
        <end position="646"/>
    </location>
</feature>
<dbReference type="RefSeq" id="XP_006813306.1">
    <property type="nucleotide sequence ID" value="XM_006813243.1"/>
</dbReference>
<keyword evidence="7 11" id="KW-0472">Membrane</keyword>
<feature type="binding site" evidence="9">
    <location>
        <begin position="446"/>
        <end position="453"/>
    </location>
    <ligand>
        <name>ATP</name>
        <dbReference type="ChEBI" id="CHEBI:30616"/>
    </ligand>
</feature>
<dbReference type="InterPro" id="IPR001752">
    <property type="entry name" value="Kinesin_motor_dom"/>
</dbReference>
<feature type="region of interest" description="Disordered" evidence="10">
    <location>
        <begin position="778"/>
        <end position="929"/>
    </location>
</feature>
<dbReference type="Gene3D" id="3.40.850.10">
    <property type="entry name" value="Kinesin motor domain"/>
    <property type="match status" value="1"/>
</dbReference>
<keyword evidence="9" id="KW-0505">Motor protein</keyword>
<keyword evidence="5 9" id="KW-0067">ATP-binding</keyword>
<evidence type="ECO:0000256" key="6">
    <source>
        <dbReference type="ARBA" id="ARBA00022989"/>
    </source>
</evidence>
<dbReference type="Pfam" id="PF00225">
    <property type="entry name" value="Kinesin"/>
    <property type="match status" value="2"/>
</dbReference>
<dbReference type="Gene3D" id="1.20.1070.10">
    <property type="entry name" value="Rhodopsin 7-helix transmembrane proteins"/>
    <property type="match status" value="1"/>
</dbReference>
<evidence type="ECO:0000256" key="7">
    <source>
        <dbReference type="ARBA" id="ARBA00023136"/>
    </source>
</evidence>
<dbReference type="CDD" id="cd00637">
    <property type="entry name" value="7tm_classA_rhodopsin-like"/>
    <property type="match status" value="1"/>
</dbReference>
<dbReference type="InterPro" id="IPR017452">
    <property type="entry name" value="GPCR_Rhodpsn_7TM"/>
</dbReference>
<keyword evidence="3 11" id="KW-0812">Transmembrane</keyword>
<feature type="transmembrane region" description="Helical" evidence="11">
    <location>
        <begin position="112"/>
        <end position="135"/>
    </location>
</feature>
<keyword evidence="6 11" id="KW-1133">Transmembrane helix</keyword>
<feature type="transmembrane region" description="Helical" evidence="11">
    <location>
        <begin position="76"/>
        <end position="100"/>
    </location>
</feature>
<dbReference type="PANTHER" id="PTHR47972:SF63">
    <property type="entry name" value="KINESIN FAMILY MEMBER 25"/>
    <property type="match status" value="1"/>
</dbReference>
<sequence>MASFYTEGNHVNFSVNFTFMTDNKTDAEYSEMLPVSLVILQVIIVSFFCGIGVFGNALTFLAVVKFPHMRNSTNMFIANLAFAGLLVCAIVQPMFLVSIIHKEWPWGEGLCILVAMVTIIFFEVCLLTHLCIAVNRYIIVSKKRSLTQRIFKVRNTILICIGVWMFALLLALPPLFGWGAYDFNRKTFLCLTRQPDSLSYSWFLCIICALVPAVIIIICYIQIYLHVRASGRRLKHQGSVGKLALQMTPRATHGEIPIGKLEQESSETVFVENPACVKSATCKQENVGNYFHKGRTLRGSSVSFQDEVVGNNISRQNSKYGNHYQNQMIESEELNQCSGNLSSPEKSSSVIDIVITDPNGDDVSENQVESEVILFLGMKNKSGSIETLEDVQSVSSIIADSTPSKESQCNLSALQPMLPPFNDTELVISNHTGNNNSYNVCIMAYGQTGSGKTHTMLGPHYITGNMASYVPKEPCERDGTVPRAARELFKLIQEKPAGSHTVEVSVCEVYNNDIYDLLRPGSVKHDVITTNEGSRDVPSLTQKSVHSADEVVALVQYGMIHRCTDATLIHEHSSRSHLVVTLTVTSPIMETPTTPSTSRTGSPTDVFAVPQAPSQGTRENRRLLPNPLGSCSGSMKAMRSRSPSPSRNIEYMANNMPVVKTKLQLVDLAGSECVGMSGVTGAALRETQFINKSLCALADVLGALAEHRSHVPYRNSRLTHLLQDSIGGDSKLLVMLCVSPAQRYITESMQSLGFGSRARQVARGPIKKRPAMLAGIVPVEHSSGSTSPTFELRKPPPSPSPSWLCKSSSGGMSGESGLVSNTPDRRRAFHQRHNNHQRDRGLSASISDSTPPPSPRQSPKIQTDTGPLSPGKGKGGSSRPSMIPAYVSLDSVLSSSANKNRASPSMEQLYQSGRNSPRTRMPSHGADRR</sequence>
<dbReference type="SMART" id="SM00129">
    <property type="entry name" value="KISc"/>
    <property type="match status" value="1"/>
</dbReference>
<dbReference type="Pfam" id="PF00001">
    <property type="entry name" value="7tm_1"/>
    <property type="match status" value="1"/>
</dbReference>
<proteinExistence type="inferred from homology"/>
<evidence type="ECO:0000256" key="9">
    <source>
        <dbReference type="PROSITE-ProRule" id="PRU00283"/>
    </source>
</evidence>
<feature type="transmembrane region" description="Helical" evidence="11">
    <location>
        <begin position="200"/>
        <end position="225"/>
    </location>
</feature>
<keyword evidence="8" id="KW-0963">Cytoplasm</keyword>
<evidence type="ECO:0000256" key="11">
    <source>
        <dbReference type="SAM" id="Phobius"/>
    </source>
</evidence>
<evidence type="ECO:0000256" key="1">
    <source>
        <dbReference type="ARBA" id="ARBA00004245"/>
    </source>
</evidence>
<dbReference type="PROSITE" id="PS50067">
    <property type="entry name" value="KINESIN_MOTOR_2"/>
    <property type="match status" value="1"/>
</dbReference>
<evidence type="ECO:0000313" key="15">
    <source>
        <dbReference type="RefSeq" id="XP_006813306.1"/>
    </source>
</evidence>
<keyword evidence="8" id="KW-0206">Cytoskeleton</keyword>